<evidence type="ECO:0000256" key="3">
    <source>
        <dbReference type="ARBA" id="ARBA00022741"/>
    </source>
</evidence>
<dbReference type="SMART" id="SM00382">
    <property type="entry name" value="AAA"/>
    <property type="match status" value="1"/>
</dbReference>
<dbReference type="PANTHER" id="PTHR43820:SF7">
    <property type="entry name" value="BRANCHED-CHAIN AMINO ACID TRANSPORT ATP-BINDING PROTEIN LIVF-RELATED"/>
    <property type="match status" value="1"/>
</dbReference>
<dbReference type="Gene3D" id="3.40.50.300">
    <property type="entry name" value="P-loop containing nucleotide triphosphate hydrolases"/>
    <property type="match status" value="1"/>
</dbReference>
<gene>
    <name evidence="7" type="ORF">DFH01_00145</name>
</gene>
<evidence type="ECO:0000256" key="4">
    <source>
        <dbReference type="ARBA" id="ARBA00022840"/>
    </source>
</evidence>
<evidence type="ECO:0000313" key="7">
    <source>
        <dbReference type="EMBL" id="PWS37768.1"/>
    </source>
</evidence>
<keyword evidence="2" id="KW-0813">Transport</keyword>
<dbReference type="PANTHER" id="PTHR43820">
    <property type="entry name" value="HIGH-AFFINITY BRANCHED-CHAIN AMINO ACID TRANSPORT ATP-BINDING PROTEIN LIVF"/>
    <property type="match status" value="1"/>
</dbReference>
<protein>
    <submittedName>
        <fullName evidence="7">ABC transporter ATP-binding protein</fullName>
    </submittedName>
</protein>
<dbReference type="InterPro" id="IPR017871">
    <property type="entry name" value="ABC_transporter-like_CS"/>
</dbReference>
<reference evidence="8" key="1">
    <citation type="submission" date="2018-05" db="EMBL/GenBank/DDBJ databases">
        <authorList>
            <person name="Du Z."/>
            <person name="Wang X."/>
        </authorList>
    </citation>
    <scope>NUCLEOTIDE SEQUENCE [LARGE SCALE GENOMIC DNA]</scope>
    <source>
        <strain evidence="8">CQN31</strain>
    </source>
</reference>
<dbReference type="CDD" id="cd03224">
    <property type="entry name" value="ABC_TM1139_LivF_branched"/>
    <property type="match status" value="1"/>
</dbReference>
<keyword evidence="5" id="KW-0029">Amino-acid transport</keyword>
<dbReference type="Proteomes" id="UP000245765">
    <property type="component" value="Unassembled WGS sequence"/>
</dbReference>
<keyword evidence="3" id="KW-0547">Nucleotide-binding</keyword>
<dbReference type="EMBL" id="QGNA01000001">
    <property type="protein sequence ID" value="PWS37768.1"/>
    <property type="molecule type" value="Genomic_DNA"/>
</dbReference>
<keyword evidence="4 7" id="KW-0067">ATP-binding</keyword>
<dbReference type="PROSITE" id="PS00211">
    <property type="entry name" value="ABC_TRANSPORTER_1"/>
    <property type="match status" value="1"/>
</dbReference>
<evidence type="ECO:0000256" key="1">
    <source>
        <dbReference type="ARBA" id="ARBA00005417"/>
    </source>
</evidence>
<evidence type="ECO:0000259" key="6">
    <source>
        <dbReference type="PROSITE" id="PS50893"/>
    </source>
</evidence>
<organism evidence="7 8">
    <name type="scientific">Falsiroseomonas bella</name>
    <dbReference type="NCBI Taxonomy" id="2184016"/>
    <lineage>
        <taxon>Bacteria</taxon>
        <taxon>Pseudomonadati</taxon>
        <taxon>Pseudomonadota</taxon>
        <taxon>Alphaproteobacteria</taxon>
        <taxon>Acetobacterales</taxon>
        <taxon>Roseomonadaceae</taxon>
        <taxon>Falsiroseomonas</taxon>
    </lineage>
</organism>
<dbReference type="RefSeq" id="WP_109868390.1">
    <property type="nucleotide sequence ID" value="NZ_QGNA01000001.1"/>
</dbReference>
<evidence type="ECO:0000313" key="8">
    <source>
        <dbReference type="Proteomes" id="UP000245765"/>
    </source>
</evidence>
<dbReference type="AlphaFoldDB" id="A0A317FJE5"/>
<dbReference type="SUPFAM" id="SSF52540">
    <property type="entry name" value="P-loop containing nucleoside triphosphate hydrolases"/>
    <property type="match status" value="1"/>
</dbReference>
<accession>A0A317FJE5</accession>
<dbReference type="GO" id="GO:0016887">
    <property type="term" value="F:ATP hydrolysis activity"/>
    <property type="evidence" value="ECO:0007669"/>
    <property type="project" value="InterPro"/>
</dbReference>
<dbReference type="InterPro" id="IPR003593">
    <property type="entry name" value="AAA+_ATPase"/>
</dbReference>
<dbReference type="Pfam" id="PF00005">
    <property type="entry name" value="ABC_tran"/>
    <property type="match status" value="1"/>
</dbReference>
<dbReference type="GO" id="GO:0005524">
    <property type="term" value="F:ATP binding"/>
    <property type="evidence" value="ECO:0007669"/>
    <property type="project" value="UniProtKB-KW"/>
</dbReference>
<dbReference type="InterPro" id="IPR027417">
    <property type="entry name" value="P-loop_NTPase"/>
</dbReference>
<name>A0A317FJE5_9PROT</name>
<feature type="domain" description="ABC transporter" evidence="6">
    <location>
        <begin position="5"/>
        <end position="236"/>
    </location>
</feature>
<dbReference type="PROSITE" id="PS50893">
    <property type="entry name" value="ABC_TRANSPORTER_2"/>
    <property type="match status" value="1"/>
</dbReference>
<evidence type="ECO:0000256" key="5">
    <source>
        <dbReference type="ARBA" id="ARBA00022970"/>
    </source>
</evidence>
<evidence type="ECO:0000256" key="2">
    <source>
        <dbReference type="ARBA" id="ARBA00022448"/>
    </source>
</evidence>
<sequence length="238" mass="25067">MTPALELDAIEGGYEPGLPILRGASVSVAPGEIVALLGPNGAGKSTLVKAAAGLVPIWSGRVRLAGRDITGLPAHRMVHEGLGFVPQTENVFANLSVLENLQLAAALIARQRRGSLEKMFSLFPDLDRQRKLPAGRLSGGQRQMLAVARALVASPSVLMLDEPSAGLSPKLVGVVFERLRAVRDTGVTILLVEQNVKAALALADRAVVLVEGRERLEGAARDLADDPRMAALYLGHAA</sequence>
<dbReference type="GO" id="GO:0015807">
    <property type="term" value="P:L-amino acid transport"/>
    <property type="evidence" value="ECO:0007669"/>
    <property type="project" value="TreeGrafter"/>
</dbReference>
<dbReference type="InterPro" id="IPR003439">
    <property type="entry name" value="ABC_transporter-like_ATP-bd"/>
</dbReference>
<dbReference type="GO" id="GO:0015658">
    <property type="term" value="F:branched-chain amino acid transmembrane transporter activity"/>
    <property type="evidence" value="ECO:0007669"/>
    <property type="project" value="TreeGrafter"/>
</dbReference>
<dbReference type="InterPro" id="IPR052156">
    <property type="entry name" value="BCAA_Transport_ATP-bd_LivF"/>
</dbReference>
<dbReference type="OrthoDB" id="9810077at2"/>
<comment type="caution">
    <text evidence="7">The sequence shown here is derived from an EMBL/GenBank/DDBJ whole genome shotgun (WGS) entry which is preliminary data.</text>
</comment>
<proteinExistence type="inferred from homology"/>
<comment type="similarity">
    <text evidence="1">Belongs to the ABC transporter superfamily.</text>
</comment>
<keyword evidence="8" id="KW-1185">Reference proteome</keyword>